<dbReference type="OrthoDB" id="2156856at2759"/>
<keyword evidence="5" id="KW-1185">Reference proteome</keyword>
<keyword evidence="1" id="KW-0238">DNA-binding</keyword>
<dbReference type="GO" id="GO:0003680">
    <property type="term" value="F:minor groove of adenine-thymine-rich DNA binding"/>
    <property type="evidence" value="ECO:0007669"/>
    <property type="project" value="UniProtKB-UniRule"/>
</dbReference>
<evidence type="ECO:0000313" key="5">
    <source>
        <dbReference type="Proteomes" id="UP000541444"/>
    </source>
</evidence>
<name>A0A7J7P4S8_9MAGN</name>
<feature type="compositionally biased region" description="Basic and acidic residues" evidence="2">
    <location>
        <begin position="21"/>
        <end position="31"/>
    </location>
</feature>
<dbReference type="PANTHER" id="PTHR31100">
    <property type="entry name" value="AT-HOOK MOTIF NUCLEAR-LOCALIZED PROTEIN 15"/>
    <property type="match status" value="1"/>
</dbReference>
<dbReference type="PIRSF" id="PIRSF016021">
    <property type="entry name" value="ESCAROLA"/>
    <property type="match status" value="1"/>
</dbReference>
<dbReference type="GO" id="GO:0005634">
    <property type="term" value="C:nucleus"/>
    <property type="evidence" value="ECO:0007669"/>
    <property type="project" value="UniProtKB-SubCell"/>
</dbReference>
<keyword evidence="1" id="KW-0805">Transcription regulation</keyword>
<dbReference type="GO" id="GO:0003700">
    <property type="term" value="F:DNA-binding transcription factor activity"/>
    <property type="evidence" value="ECO:0007669"/>
    <property type="project" value="TreeGrafter"/>
</dbReference>
<comment type="caution">
    <text evidence="4">The sequence shown here is derived from an EMBL/GenBank/DDBJ whole genome shotgun (WGS) entry which is preliminary data.</text>
</comment>
<keyword evidence="1" id="KW-0804">Transcription</keyword>
<gene>
    <name evidence="4" type="ORF">GIB67_033710</name>
</gene>
<dbReference type="AlphaFoldDB" id="A0A7J7P4S8"/>
<dbReference type="GO" id="GO:0010228">
    <property type="term" value="P:vegetative to reproductive phase transition of meristem"/>
    <property type="evidence" value="ECO:0007669"/>
    <property type="project" value="TreeGrafter"/>
</dbReference>
<accession>A0A7J7P4S8</accession>
<dbReference type="InterPro" id="IPR014476">
    <property type="entry name" value="AHL15-29"/>
</dbReference>
<comment type="subcellular location">
    <subcellularLocation>
        <location evidence="1">Nucleus</location>
    </subcellularLocation>
</comment>
<proteinExistence type="predicted"/>
<keyword evidence="1" id="KW-0539">Nucleus</keyword>
<evidence type="ECO:0000256" key="1">
    <source>
        <dbReference type="PIRNR" id="PIRNR016021"/>
    </source>
</evidence>
<dbReference type="Proteomes" id="UP000541444">
    <property type="component" value="Unassembled WGS sequence"/>
</dbReference>
<feature type="region of interest" description="Disordered" evidence="2">
    <location>
        <begin position="21"/>
        <end position="59"/>
    </location>
</feature>
<dbReference type="PROSITE" id="PS51742">
    <property type="entry name" value="PPC"/>
    <property type="match status" value="1"/>
</dbReference>
<reference evidence="4 5" key="1">
    <citation type="journal article" date="2020" name="IScience">
        <title>Genome Sequencing of the Endangered Kingdonia uniflora (Circaeasteraceae, Ranunculales) Reveals Potential Mechanisms of Evolutionary Specialization.</title>
        <authorList>
            <person name="Sun Y."/>
            <person name="Deng T."/>
            <person name="Zhang A."/>
            <person name="Moore M.J."/>
            <person name="Landis J.B."/>
            <person name="Lin N."/>
            <person name="Zhang H."/>
            <person name="Zhang X."/>
            <person name="Huang J."/>
            <person name="Zhang X."/>
            <person name="Sun H."/>
            <person name="Wang H."/>
        </authorList>
    </citation>
    <scope>NUCLEOTIDE SEQUENCE [LARGE SCALE GENOMIC DNA]</scope>
    <source>
        <strain evidence="4">TB1705</strain>
        <tissue evidence="4">Leaf</tissue>
    </source>
</reference>
<dbReference type="InterPro" id="IPR005175">
    <property type="entry name" value="PPC_dom"/>
</dbReference>
<feature type="domain" description="PPC" evidence="3">
    <location>
        <begin position="69"/>
        <end position="209"/>
    </location>
</feature>
<sequence length="247" mass="25928">MTGLEPGQGSCCDYQLLGPEGYKDTHGEDQKPAISKSKATSSSGGRPRGRPPGSKNKLKQPIIVTQDSPNSLQSHILEVSSGEDVVKCTMDYARYRGRGVSVLCGRGTVMNVTLGEVGSPAGRVAALSGRFDIIQLTGTILPPPAPPGSGGLTIYLVGSQAQIIGGKVVGPLMTAGTVVLMAASFANAVLERLPLGLREEKEKEEEETPLQLTATASQTSVITRGGNGGSFYNLEMNNYQFPGNMFD</sequence>
<protein>
    <recommendedName>
        <fullName evidence="1">AT-hook motif nuclear-localized protein</fullName>
    </recommendedName>
</protein>
<evidence type="ECO:0000256" key="2">
    <source>
        <dbReference type="SAM" id="MobiDB-lite"/>
    </source>
</evidence>
<evidence type="ECO:0000313" key="4">
    <source>
        <dbReference type="EMBL" id="KAF6174178.1"/>
    </source>
</evidence>
<dbReference type="Pfam" id="PF03479">
    <property type="entry name" value="PCC"/>
    <property type="match status" value="1"/>
</dbReference>
<dbReference type="PANTHER" id="PTHR31100:SF51">
    <property type="entry name" value="AT-HOOK MOTIF NUCLEAR-LOCALIZED PROTEIN 29"/>
    <property type="match status" value="1"/>
</dbReference>
<comment type="function">
    <text evidence="1">Transcription factor that specifically binds AT-rich DNA sequences related to the nuclear matrix attachment regions (MARs).</text>
</comment>
<dbReference type="SUPFAM" id="SSF117856">
    <property type="entry name" value="AF0104/ALDC/Ptd012-like"/>
    <property type="match status" value="1"/>
</dbReference>
<evidence type="ECO:0000259" key="3">
    <source>
        <dbReference type="PROSITE" id="PS51742"/>
    </source>
</evidence>
<dbReference type="EMBL" id="JACGCM010000287">
    <property type="protein sequence ID" value="KAF6174178.1"/>
    <property type="molecule type" value="Genomic_DNA"/>
</dbReference>
<dbReference type="CDD" id="cd11378">
    <property type="entry name" value="DUF296"/>
    <property type="match status" value="1"/>
</dbReference>
<dbReference type="Gene3D" id="3.30.1330.80">
    <property type="entry name" value="Hypothetical protein, similar to alpha- acetolactate decarboxylase, domain 2"/>
    <property type="match status" value="1"/>
</dbReference>
<organism evidence="4 5">
    <name type="scientific">Kingdonia uniflora</name>
    <dbReference type="NCBI Taxonomy" id="39325"/>
    <lineage>
        <taxon>Eukaryota</taxon>
        <taxon>Viridiplantae</taxon>
        <taxon>Streptophyta</taxon>
        <taxon>Embryophyta</taxon>
        <taxon>Tracheophyta</taxon>
        <taxon>Spermatophyta</taxon>
        <taxon>Magnoliopsida</taxon>
        <taxon>Ranunculales</taxon>
        <taxon>Circaeasteraceae</taxon>
        <taxon>Kingdonia</taxon>
    </lineage>
</organism>